<comment type="caution">
    <text evidence="1">The sequence shown here is derived from an EMBL/GenBank/DDBJ whole genome shotgun (WGS) entry which is preliminary data.</text>
</comment>
<dbReference type="Proteomes" id="UP001057402">
    <property type="component" value="Chromosome 2"/>
</dbReference>
<accession>A0ACB9S487</accession>
<reference evidence="2" key="1">
    <citation type="journal article" date="2023" name="Front. Plant Sci.">
        <title>Chromosomal-level genome assembly of Melastoma candidum provides insights into trichome evolution.</title>
        <authorList>
            <person name="Zhong Y."/>
            <person name="Wu W."/>
            <person name="Sun C."/>
            <person name="Zou P."/>
            <person name="Liu Y."/>
            <person name="Dai S."/>
            <person name="Zhou R."/>
        </authorList>
    </citation>
    <scope>NUCLEOTIDE SEQUENCE [LARGE SCALE GENOMIC DNA]</scope>
</reference>
<evidence type="ECO:0000313" key="1">
    <source>
        <dbReference type="EMBL" id="KAI4385517.1"/>
    </source>
</evidence>
<name>A0ACB9S487_9MYRT</name>
<keyword evidence="2" id="KW-1185">Reference proteome</keyword>
<protein>
    <submittedName>
        <fullName evidence="1">Uncharacterized protein</fullName>
    </submittedName>
</protein>
<dbReference type="EMBL" id="CM042881">
    <property type="protein sequence ID" value="KAI4385517.1"/>
    <property type="molecule type" value="Genomic_DNA"/>
</dbReference>
<evidence type="ECO:0000313" key="2">
    <source>
        <dbReference type="Proteomes" id="UP001057402"/>
    </source>
</evidence>
<sequence>MFKGVSFFSLNDEYVMTGSDCSRIFIWRKMDAKLACAKAAHDDIISKKYPHPQMPFLCELRPGTRCKGMVTVGNQCSSTAGQYPGGKSKAQHGHYSPVLGRKN</sequence>
<gene>
    <name evidence="1" type="ORF">MLD38_003533</name>
</gene>
<proteinExistence type="predicted"/>
<organism evidence="1 2">
    <name type="scientific">Melastoma candidum</name>
    <dbReference type="NCBI Taxonomy" id="119954"/>
    <lineage>
        <taxon>Eukaryota</taxon>
        <taxon>Viridiplantae</taxon>
        <taxon>Streptophyta</taxon>
        <taxon>Embryophyta</taxon>
        <taxon>Tracheophyta</taxon>
        <taxon>Spermatophyta</taxon>
        <taxon>Magnoliopsida</taxon>
        <taxon>eudicotyledons</taxon>
        <taxon>Gunneridae</taxon>
        <taxon>Pentapetalae</taxon>
        <taxon>rosids</taxon>
        <taxon>malvids</taxon>
        <taxon>Myrtales</taxon>
        <taxon>Melastomataceae</taxon>
        <taxon>Melastomatoideae</taxon>
        <taxon>Melastomateae</taxon>
        <taxon>Melastoma</taxon>
    </lineage>
</organism>